<proteinExistence type="predicted"/>
<evidence type="ECO:0000313" key="1">
    <source>
        <dbReference type="EMBL" id="KIM76459.1"/>
    </source>
</evidence>
<accession>A0A0C3F925</accession>
<dbReference type="AlphaFoldDB" id="A0A0C3F925"/>
<name>A0A0C3F925_PILCF</name>
<sequence>MELLCCEFREVLAVAASSITNLVLDGVLIKFTDNDNFLQILLPNLLHLRFGYPDYFHEAEDEADYVARLAAILVAPQVQSLHVNSVERPQDVCHILQSLLPRRGTNTTLQSLCLQHVTLDIPTCDLLSACINIKEIFINPSKPGNVNCVLHFMLNFKRGSQSYNPSLLWPHLLTLAIGVFDEELLRTIVQSRKAAGYPLTNLCLPYYCGNTHWYQEHVDEVGNWDLWHNVKLQWWKHFGSFTVF</sequence>
<protein>
    <submittedName>
        <fullName evidence="1">Uncharacterized protein</fullName>
    </submittedName>
</protein>
<keyword evidence="2" id="KW-1185">Reference proteome</keyword>
<dbReference type="EMBL" id="KN833034">
    <property type="protein sequence ID" value="KIM76459.1"/>
    <property type="molecule type" value="Genomic_DNA"/>
</dbReference>
<gene>
    <name evidence="1" type="ORF">PILCRDRAFT_12704</name>
</gene>
<reference evidence="2" key="2">
    <citation type="submission" date="2015-01" db="EMBL/GenBank/DDBJ databases">
        <title>Evolutionary Origins and Diversification of the Mycorrhizal Mutualists.</title>
        <authorList>
            <consortium name="DOE Joint Genome Institute"/>
            <consortium name="Mycorrhizal Genomics Consortium"/>
            <person name="Kohler A."/>
            <person name="Kuo A."/>
            <person name="Nagy L.G."/>
            <person name="Floudas D."/>
            <person name="Copeland A."/>
            <person name="Barry K.W."/>
            <person name="Cichocki N."/>
            <person name="Veneault-Fourrey C."/>
            <person name="LaButti K."/>
            <person name="Lindquist E.A."/>
            <person name="Lipzen A."/>
            <person name="Lundell T."/>
            <person name="Morin E."/>
            <person name="Murat C."/>
            <person name="Riley R."/>
            <person name="Ohm R."/>
            <person name="Sun H."/>
            <person name="Tunlid A."/>
            <person name="Henrissat B."/>
            <person name="Grigoriev I.V."/>
            <person name="Hibbett D.S."/>
            <person name="Martin F."/>
        </authorList>
    </citation>
    <scope>NUCLEOTIDE SEQUENCE [LARGE SCALE GENOMIC DNA]</scope>
    <source>
        <strain evidence="2">F 1598</strain>
    </source>
</reference>
<reference evidence="1 2" key="1">
    <citation type="submission" date="2014-04" db="EMBL/GenBank/DDBJ databases">
        <authorList>
            <consortium name="DOE Joint Genome Institute"/>
            <person name="Kuo A."/>
            <person name="Tarkka M."/>
            <person name="Buscot F."/>
            <person name="Kohler A."/>
            <person name="Nagy L.G."/>
            <person name="Floudas D."/>
            <person name="Copeland A."/>
            <person name="Barry K.W."/>
            <person name="Cichocki N."/>
            <person name="Veneault-Fourrey C."/>
            <person name="LaButti K."/>
            <person name="Lindquist E.A."/>
            <person name="Lipzen A."/>
            <person name="Lundell T."/>
            <person name="Morin E."/>
            <person name="Murat C."/>
            <person name="Sun H."/>
            <person name="Tunlid A."/>
            <person name="Henrissat B."/>
            <person name="Grigoriev I.V."/>
            <person name="Hibbett D.S."/>
            <person name="Martin F."/>
            <person name="Nordberg H.P."/>
            <person name="Cantor M.N."/>
            <person name="Hua S.X."/>
        </authorList>
    </citation>
    <scope>NUCLEOTIDE SEQUENCE [LARGE SCALE GENOMIC DNA]</scope>
    <source>
        <strain evidence="1 2">F 1598</strain>
    </source>
</reference>
<dbReference type="HOGENOM" id="CLU_1138382_0_0_1"/>
<dbReference type="InParanoid" id="A0A0C3F925"/>
<evidence type="ECO:0000313" key="2">
    <source>
        <dbReference type="Proteomes" id="UP000054166"/>
    </source>
</evidence>
<organism evidence="1 2">
    <name type="scientific">Piloderma croceum (strain F 1598)</name>
    <dbReference type="NCBI Taxonomy" id="765440"/>
    <lineage>
        <taxon>Eukaryota</taxon>
        <taxon>Fungi</taxon>
        <taxon>Dikarya</taxon>
        <taxon>Basidiomycota</taxon>
        <taxon>Agaricomycotina</taxon>
        <taxon>Agaricomycetes</taxon>
        <taxon>Agaricomycetidae</taxon>
        <taxon>Atheliales</taxon>
        <taxon>Atheliaceae</taxon>
        <taxon>Piloderma</taxon>
    </lineage>
</organism>
<dbReference type="Proteomes" id="UP000054166">
    <property type="component" value="Unassembled WGS sequence"/>
</dbReference>